<proteinExistence type="predicted"/>
<dbReference type="OrthoDB" id="425925at2759"/>
<name>A0A4C1UT90_EUMVA</name>
<organism evidence="2 3">
    <name type="scientific">Eumeta variegata</name>
    <name type="common">Bagworm moth</name>
    <name type="synonym">Eumeta japonica</name>
    <dbReference type="NCBI Taxonomy" id="151549"/>
    <lineage>
        <taxon>Eukaryota</taxon>
        <taxon>Metazoa</taxon>
        <taxon>Ecdysozoa</taxon>
        <taxon>Arthropoda</taxon>
        <taxon>Hexapoda</taxon>
        <taxon>Insecta</taxon>
        <taxon>Pterygota</taxon>
        <taxon>Neoptera</taxon>
        <taxon>Endopterygota</taxon>
        <taxon>Lepidoptera</taxon>
        <taxon>Glossata</taxon>
        <taxon>Ditrysia</taxon>
        <taxon>Tineoidea</taxon>
        <taxon>Psychidae</taxon>
        <taxon>Oiketicinae</taxon>
        <taxon>Eumeta</taxon>
    </lineage>
</organism>
<dbReference type="AlphaFoldDB" id="A0A4C1UT90"/>
<gene>
    <name evidence="2" type="ORF">EVAR_79204_1</name>
</gene>
<comment type="caution">
    <text evidence="2">The sequence shown here is derived from an EMBL/GenBank/DDBJ whole genome shotgun (WGS) entry which is preliminary data.</text>
</comment>
<keyword evidence="3" id="KW-1185">Reference proteome</keyword>
<feature type="compositionally biased region" description="Basic residues" evidence="1">
    <location>
        <begin position="150"/>
        <end position="161"/>
    </location>
</feature>
<reference evidence="2 3" key="1">
    <citation type="journal article" date="2019" name="Commun. Biol.">
        <title>The bagworm genome reveals a unique fibroin gene that provides high tensile strength.</title>
        <authorList>
            <person name="Kono N."/>
            <person name="Nakamura H."/>
            <person name="Ohtoshi R."/>
            <person name="Tomita M."/>
            <person name="Numata K."/>
            <person name="Arakawa K."/>
        </authorList>
    </citation>
    <scope>NUCLEOTIDE SEQUENCE [LARGE SCALE GENOMIC DNA]</scope>
</reference>
<feature type="compositionally biased region" description="Polar residues" evidence="1">
    <location>
        <begin position="168"/>
        <end position="178"/>
    </location>
</feature>
<feature type="region of interest" description="Disordered" evidence="1">
    <location>
        <begin position="97"/>
        <end position="178"/>
    </location>
</feature>
<sequence>MSWLNLNQSFSSIKGQITNFASEVLSEGNAQDSGDKSTEIDQDLKYFKEKCEAQEAENRTTEPFAGTSDFTVSVRAGAPLSGPVFALRYAYLPQLVGNGRPRRPRPRSLLQPSYSRQRVRPVALRADSLRTGPARGGRRRPHGLTCSPRHTGKFFRGKLSHSPRQTRETPSQARLSRY</sequence>
<accession>A0A4C1UT90</accession>
<dbReference type="Proteomes" id="UP000299102">
    <property type="component" value="Unassembled WGS sequence"/>
</dbReference>
<evidence type="ECO:0000313" key="3">
    <source>
        <dbReference type="Proteomes" id="UP000299102"/>
    </source>
</evidence>
<dbReference type="EMBL" id="BGZK01000222">
    <property type="protein sequence ID" value="GBP29655.1"/>
    <property type="molecule type" value="Genomic_DNA"/>
</dbReference>
<evidence type="ECO:0000313" key="2">
    <source>
        <dbReference type="EMBL" id="GBP29655.1"/>
    </source>
</evidence>
<protein>
    <submittedName>
        <fullName evidence="2">Uncharacterized protein</fullName>
    </submittedName>
</protein>
<evidence type="ECO:0000256" key="1">
    <source>
        <dbReference type="SAM" id="MobiDB-lite"/>
    </source>
</evidence>